<evidence type="ECO:0000313" key="3">
    <source>
        <dbReference type="Proteomes" id="UP000305778"/>
    </source>
</evidence>
<reference evidence="2 3" key="1">
    <citation type="submission" date="2019-04" db="EMBL/GenBank/DDBJ databases">
        <title>Streptomyces oryziradicis sp. nov., a novel actinomycete isolated from rhizosphere soil of rice (Oryza sativa L.).</title>
        <authorList>
            <person name="Li C."/>
        </authorList>
    </citation>
    <scope>NUCLEOTIDE SEQUENCE [LARGE SCALE GENOMIC DNA]</scope>
    <source>
        <strain evidence="2 3">NEAU-C40</strain>
    </source>
</reference>
<keyword evidence="3" id="KW-1185">Reference proteome</keyword>
<gene>
    <name evidence="2" type="ORF">FCI23_24265</name>
</gene>
<dbReference type="OrthoDB" id="4335318at2"/>
<organism evidence="2 3">
    <name type="scientific">Actinacidiphila oryziradicis</name>
    <dbReference type="NCBI Taxonomy" id="2571141"/>
    <lineage>
        <taxon>Bacteria</taxon>
        <taxon>Bacillati</taxon>
        <taxon>Actinomycetota</taxon>
        <taxon>Actinomycetes</taxon>
        <taxon>Kitasatosporales</taxon>
        <taxon>Streptomycetaceae</taxon>
        <taxon>Actinacidiphila</taxon>
    </lineage>
</organism>
<protein>
    <submittedName>
        <fullName evidence="2">Uncharacterized protein</fullName>
    </submittedName>
</protein>
<name>A0A4V5MZR9_9ACTN</name>
<feature type="compositionally biased region" description="Low complexity" evidence="1">
    <location>
        <begin position="255"/>
        <end position="272"/>
    </location>
</feature>
<dbReference type="RefSeq" id="WP_136726042.1">
    <property type="nucleotide sequence ID" value="NZ_SUMC01000024.1"/>
</dbReference>
<evidence type="ECO:0000313" key="2">
    <source>
        <dbReference type="EMBL" id="TKA09199.1"/>
    </source>
</evidence>
<dbReference type="Proteomes" id="UP000305778">
    <property type="component" value="Unassembled WGS sequence"/>
</dbReference>
<proteinExistence type="predicted"/>
<comment type="caution">
    <text evidence="2">The sequence shown here is derived from an EMBL/GenBank/DDBJ whole genome shotgun (WGS) entry which is preliminary data.</text>
</comment>
<evidence type="ECO:0000256" key="1">
    <source>
        <dbReference type="SAM" id="MobiDB-lite"/>
    </source>
</evidence>
<accession>A0A4V5MZR9</accession>
<dbReference type="InterPro" id="IPR045652">
    <property type="entry name" value="DUF6397"/>
</dbReference>
<dbReference type="Pfam" id="PF19934">
    <property type="entry name" value="DUF6397"/>
    <property type="match status" value="1"/>
</dbReference>
<sequence>MAVRELVAAETLGPQRAREALGLEPVEFEVAVELGEVRTSPAAGGRRRVTQAEVDRLRAEEGFPQLLRERLRTAGSADGADLICITRDRFTKLAKGGLLQPVRWYVNRYRAVVWLYSVDEIRWFAASNPALLDGRLPVGLRQALDEGEDHRARGWRARRVEQLRRDAVDDWEEAAVWTALLGPENAAEAVPDIYERAYLRKLKPGLPPGITGPYASQELVDATVTADHPDEIAYARFALAHAMGRARARHPAPRPGHGLEPVPEGAPAPGAAQRERPRRRWLRLLCRS</sequence>
<dbReference type="EMBL" id="SUMC01000024">
    <property type="protein sequence ID" value="TKA09199.1"/>
    <property type="molecule type" value="Genomic_DNA"/>
</dbReference>
<feature type="region of interest" description="Disordered" evidence="1">
    <location>
        <begin position="246"/>
        <end position="277"/>
    </location>
</feature>
<dbReference type="AlphaFoldDB" id="A0A4V5MZR9"/>